<keyword evidence="3" id="KW-0805">Transcription regulation</keyword>
<comment type="function">
    <text evidence="5">Involved in transvection phenomena (= synapsis-dependent gene expression), where the synaptic pairing of chromosomes carrying genes with which zeste interacts influences the expression of these genes. Zeste binds to DNA and stimulates transcription from a nearby promoter.</text>
</comment>
<evidence type="ECO:0000256" key="4">
    <source>
        <dbReference type="ARBA" id="ARBA00023163"/>
    </source>
</evidence>
<evidence type="ECO:0000259" key="7">
    <source>
        <dbReference type="SMART" id="SM00717"/>
    </source>
</evidence>
<evidence type="ECO:0000256" key="1">
    <source>
        <dbReference type="ARBA" id="ARBA00011764"/>
    </source>
</evidence>
<reference evidence="8" key="1">
    <citation type="submission" date="2025-05" db="UniProtKB">
        <authorList>
            <consortium name="EnsemblMetazoa"/>
        </authorList>
    </citation>
    <scope>IDENTIFICATION</scope>
</reference>
<dbReference type="InterPro" id="IPR001005">
    <property type="entry name" value="SANT/Myb"/>
</dbReference>
<organism evidence="8 9">
    <name type="scientific">Diabrotica virgifera virgifera</name>
    <name type="common">western corn rootworm</name>
    <dbReference type="NCBI Taxonomy" id="50390"/>
    <lineage>
        <taxon>Eukaryota</taxon>
        <taxon>Metazoa</taxon>
        <taxon>Ecdysozoa</taxon>
        <taxon>Arthropoda</taxon>
        <taxon>Hexapoda</taxon>
        <taxon>Insecta</taxon>
        <taxon>Pterygota</taxon>
        <taxon>Neoptera</taxon>
        <taxon>Endopterygota</taxon>
        <taxon>Coleoptera</taxon>
        <taxon>Polyphaga</taxon>
        <taxon>Cucujiformia</taxon>
        <taxon>Chrysomeloidea</taxon>
        <taxon>Chrysomelidae</taxon>
        <taxon>Galerucinae</taxon>
        <taxon>Diabroticina</taxon>
        <taxon>Diabroticites</taxon>
        <taxon>Diabrotica</taxon>
    </lineage>
</organism>
<evidence type="ECO:0000313" key="8">
    <source>
        <dbReference type="EnsemblMetazoa" id="XP_050507754.1"/>
    </source>
</evidence>
<name>A0ABM5KC41_DIAVI</name>
<proteinExistence type="predicted"/>
<keyword evidence="4" id="KW-0804">Transcription</keyword>
<accession>A0ABM5KC41</accession>
<dbReference type="Pfam" id="PF13873">
    <property type="entry name" value="Myb_DNA-bind_5"/>
    <property type="match status" value="1"/>
</dbReference>
<dbReference type="GeneID" id="126885290"/>
<dbReference type="PANTHER" id="PTHR23098">
    <property type="entry name" value="AGAP001331-PA-RELATED"/>
    <property type="match status" value="1"/>
</dbReference>
<feature type="compositionally biased region" description="Polar residues" evidence="6">
    <location>
        <begin position="231"/>
        <end position="242"/>
    </location>
</feature>
<feature type="domain" description="Myb-like" evidence="7">
    <location>
        <begin position="5"/>
        <end position="76"/>
    </location>
</feature>
<dbReference type="SMART" id="SM00717">
    <property type="entry name" value="SANT"/>
    <property type="match status" value="1"/>
</dbReference>
<sequence length="352" mass="40155">MDSKRAPNFTSQEEKILVAMVKKYSHIIENKMSNVNISNQKMRTWSKIEEEFNSSVGTSFRDIKVLRKKYENIKKRTKRKFADEKSHVLGTGGGSQMDTKLDDIDMDIKEILGTRLEGRATEFDGDVKDQPDEVYNSYVDDEADSESEVPMLHSKYDLEWNMVDYMYVDPKQSTSSGPNINTPSTSSEQNMFGEPSTCSGLQISSDSTLTKRETPKLKSIRLKPVVIEEPPTNSGAKISSDSTWRKSEPQKLKSNPSKPLVVEDRKQSKASTITTKLSQWAAAKTSIEEFKRTRLEEEYKLKLDLLRQESDARVAMIKEDQKAKTKLRILGTQPNLTKEQVNEIFKKISDME</sequence>
<dbReference type="InterPro" id="IPR028002">
    <property type="entry name" value="Myb_DNA-bind_5"/>
</dbReference>
<evidence type="ECO:0000256" key="5">
    <source>
        <dbReference type="ARBA" id="ARBA00025466"/>
    </source>
</evidence>
<evidence type="ECO:0000256" key="2">
    <source>
        <dbReference type="ARBA" id="ARBA00016807"/>
    </source>
</evidence>
<feature type="compositionally biased region" description="Polar residues" evidence="6">
    <location>
        <begin position="172"/>
        <end position="208"/>
    </location>
</feature>
<keyword evidence="9" id="KW-1185">Reference proteome</keyword>
<comment type="subunit">
    <text evidence="1">Self-associates forming complexes of several hundred monomers.</text>
</comment>
<protein>
    <recommendedName>
        <fullName evidence="2">Regulatory protein zeste</fullName>
    </recommendedName>
</protein>
<evidence type="ECO:0000313" key="9">
    <source>
        <dbReference type="Proteomes" id="UP001652700"/>
    </source>
</evidence>
<feature type="region of interest" description="Disordered" evidence="6">
    <location>
        <begin position="172"/>
        <end position="267"/>
    </location>
</feature>
<dbReference type="RefSeq" id="XP_050507754.1">
    <property type="nucleotide sequence ID" value="XM_050651797.1"/>
</dbReference>
<evidence type="ECO:0000256" key="6">
    <source>
        <dbReference type="SAM" id="MobiDB-lite"/>
    </source>
</evidence>
<evidence type="ECO:0000256" key="3">
    <source>
        <dbReference type="ARBA" id="ARBA00023015"/>
    </source>
</evidence>
<dbReference type="PANTHER" id="PTHR23098:SF16">
    <property type="entry name" value="REGULATORY PROTEIN ZESTE"/>
    <property type="match status" value="1"/>
</dbReference>
<dbReference type="EnsemblMetazoa" id="XM_050651797.1">
    <property type="protein sequence ID" value="XP_050507754.1"/>
    <property type="gene ID" value="LOC126885290"/>
</dbReference>
<dbReference type="Proteomes" id="UP001652700">
    <property type="component" value="Unplaced"/>
</dbReference>